<reference evidence="1" key="1">
    <citation type="submission" date="2021-06" db="EMBL/GenBank/DDBJ databases">
        <authorList>
            <person name="Kallberg Y."/>
            <person name="Tangrot J."/>
            <person name="Rosling A."/>
        </authorList>
    </citation>
    <scope>NUCLEOTIDE SEQUENCE</scope>
    <source>
        <strain evidence="1">CL356</strain>
    </source>
</reference>
<feature type="non-terminal residue" evidence="1">
    <location>
        <position position="156"/>
    </location>
</feature>
<keyword evidence="2" id="KW-1185">Reference proteome</keyword>
<evidence type="ECO:0000313" key="2">
    <source>
        <dbReference type="Proteomes" id="UP000789525"/>
    </source>
</evidence>
<sequence>DPSSASHTTTVVSLQPDSSQVSAVYCAEVSREIIHLFRQHPSSRPSPIRRTTAPGNLGMQRLGLTKMSSSVKMAQSKSSGQRLLIGQEVATINAYVRCLVDDDKRVSHYYNAIYEPSAHVGIHSYSARTVTPPQRLIDDLFGEWIFARHKICHPIP</sequence>
<organism evidence="1 2">
    <name type="scientific">Acaulospora colombiana</name>
    <dbReference type="NCBI Taxonomy" id="27376"/>
    <lineage>
        <taxon>Eukaryota</taxon>
        <taxon>Fungi</taxon>
        <taxon>Fungi incertae sedis</taxon>
        <taxon>Mucoromycota</taxon>
        <taxon>Glomeromycotina</taxon>
        <taxon>Glomeromycetes</taxon>
        <taxon>Diversisporales</taxon>
        <taxon>Acaulosporaceae</taxon>
        <taxon>Acaulospora</taxon>
    </lineage>
</organism>
<accession>A0ACA9QYY3</accession>
<protein>
    <submittedName>
        <fullName evidence="1">15973_t:CDS:1</fullName>
    </submittedName>
</protein>
<evidence type="ECO:0000313" key="1">
    <source>
        <dbReference type="EMBL" id="CAG8770014.1"/>
    </source>
</evidence>
<gene>
    <name evidence="1" type="ORF">ACOLOM_LOCUS13722</name>
</gene>
<feature type="non-terminal residue" evidence="1">
    <location>
        <position position="1"/>
    </location>
</feature>
<dbReference type="EMBL" id="CAJVPT010064264">
    <property type="protein sequence ID" value="CAG8770014.1"/>
    <property type="molecule type" value="Genomic_DNA"/>
</dbReference>
<proteinExistence type="predicted"/>
<comment type="caution">
    <text evidence="1">The sequence shown here is derived from an EMBL/GenBank/DDBJ whole genome shotgun (WGS) entry which is preliminary data.</text>
</comment>
<dbReference type="Proteomes" id="UP000789525">
    <property type="component" value="Unassembled WGS sequence"/>
</dbReference>
<name>A0ACA9QYY3_9GLOM</name>